<name>A0AAW1F4I2_ZOAVI</name>
<dbReference type="Proteomes" id="UP001488805">
    <property type="component" value="Unassembled WGS sequence"/>
</dbReference>
<sequence length="72" mass="7630">MTDGTSVGVFWVEHMWPGGSAGELGPGGPLGSRFLVTVRLLPLGLDGEREAGHSSQRQVAQCKQLIVAEELL</sequence>
<dbReference type="EMBL" id="JBCEZU010000111">
    <property type="protein sequence ID" value="KAK9529531.1"/>
    <property type="molecule type" value="Genomic_DNA"/>
</dbReference>
<protein>
    <submittedName>
        <fullName evidence="1">Uncharacterized protein</fullName>
    </submittedName>
</protein>
<reference evidence="1 2" key="1">
    <citation type="journal article" date="2024" name="Genome Biol. Evol.">
        <title>Chromosome-level genome assembly of the viviparous eelpout Zoarces viviparus.</title>
        <authorList>
            <person name="Fuhrmann N."/>
            <person name="Brasseur M.V."/>
            <person name="Bakowski C.E."/>
            <person name="Podsiadlowski L."/>
            <person name="Prost S."/>
            <person name="Krehenwinkel H."/>
            <person name="Mayer C."/>
        </authorList>
    </citation>
    <scope>NUCLEOTIDE SEQUENCE [LARGE SCALE GENOMIC DNA]</scope>
    <source>
        <strain evidence="1">NO-MEL_2022_Ind0_liver</strain>
    </source>
</reference>
<keyword evidence="2" id="KW-1185">Reference proteome</keyword>
<comment type="caution">
    <text evidence="1">The sequence shown here is derived from an EMBL/GenBank/DDBJ whole genome shotgun (WGS) entry which is preliminary data.</text>
</comment>
<accession>A0AAW1F4I2</accession>
<proteinExistence type="predicted"/>
<evidence type="ECO:0000313" key="1">
    <source>
        <dbReference type="EMBL" id="KAK9529531.1"/>
    </source>
</evidence>
<dbReference type="AlphaFoldDB" id="A0AAW1F4I2"/>
<evidence type="ECO:0000313" key="2">
    <source>
        <dbReference type="Proteomes" id="UP001488805"/>
    </source>
</evidence>
<organism evidence="1 2">
    <name type="scientific">Zoarces viviparus</name>
    <name type="common">Viviparous eelpout</name>
    <name type="synonym">Blennius viviparus</name>
    <dbReference type="NCBI Taxonomy" id="48416"/>
    <lineage>
        <taxon>Eukaryota</taxon>
        <taxon>Metazoa</taxon>
        <taxon>Chordata</taxon>
        <taxon>Craniata</taxon>
        <taxon>Vertebrata</taxon>
        <taxon>Euteleostomi</taxon>
        <taxon>Actinopterygii</taxon>
        <taxon>Neopterygii</taxon>
        <taxon>Teleostei</taxon>
        <taxon>Neoteleostei</taxon>
        <taxon>Acanthomorphata</taxon>
        <taxon>Eupercaria</taxon>
        <taxon>Perciformes</taxon>
        <taxon>Cottioidei</taxon>
        <taxon>Zoarcales</taxon>
        <taxon>Zoarcidae</taxon>
        <taxon>Zoarcinae</taxon>
        <taxon>Zoarces</taxon>
    </lineage>
</organism>
<gene>
    <name evidence="1" type="ORF">VZT92_013618</name>
</gene>